<gene>
    <name evidence="3" type="ORF">GCM10017771_34560</name>
</gene>
<protein>
    <submittedName>
        <fullName evidence="3">Deaminase reductase</fullName>
    </submittedName>
</protein>
<dbReference type="PANTHER" id="PTHR38011">
    <property type="entry name" value="DIHYDROFOLATE REDUCTASE FAMILY PROTEIN (AFU_ORTHOLOGUE AFUA_8G06820)"/>
    <property type="match status" value="1"/>
</dbReference>
<feature type="compositionally biased region" description="Pro residues" evidence="1">
    <location>
        <begin position="17"/>
        <end position="26"/>
    </location>
</feature>
<evidence type="ECO:0000259" key="2">
    <source>
        <dbReference type="Pfam" id="PF01872"/>
    </source>
</evidence>
<dbReference type="Pfam" id="PF01872">
    <property type="entry name" value="RibD_C"/>
    <property type="match status" value="1"/>
</dbReference>
<reference evidence="3" key="1">
    <citation type="journal article" date="2014" name="Int. J. Syst. Evol. Microbiol.">
        <title>Complete genome sequence of Corynebacterium casei LMG S-19264T (=DSM 44701T), isolated from a smear-ripened cheese.</title>
        <authorList>
            <consortium name="US DOE Joint Genome Institute (JGI-PGF)"/>
            <person name="Walter F."/>
            <person name="Albersmeier A."/>
            <person name="Kalinowski J."/>
            <person name="Ruckert C."/>
        </authorList>
    </citation>
    <scope>NUCLEOTIDE SEQUENCE</scope>
    <source>
        <strain evidence="3">CGMCC 4.7403</strain>
    </source>
</reference>
<evidence type="ECO:0000256" key="1">
    <source>
        <dbReference type="SAM" id="MobiDB-lite"/>
    </source>
</evidence>
<reference evidence="3" key="2">
    <citation type="submission" date="2020-09" db="EMBL/GenBank/DDBJ databases">
        <authorList>
            <person name="Sun Q."/>
            <person name="Zhou Y."/>
        </authorList>
    </citation>
    <scope>NUCLEOTIDE SEQUENCE</scope>
    <source>
        <strain evidence="3">CGMCC 4.7403</strain>
    </source>
</reference>
<sequence length="244" mass="26751">MDDVLLRIMGTMEPGPARDPSPPPPGGHSDEFRKRAGSMGARVAEPTALKENDMTATYTFDVFSSLDGYGAAGGDWTGYWGKQGPELLDHRLALYGPEQRMVFGANTYRAFERMLASSTEESDVRDPWVTRMRSLPTTVVSTTLEGPLDWPNATVVSGDAVDVVARLKEESEVPLRSHGSLSMNRALMAAGLVDRLQVTLFPVITGRTGLDPIFQGAADFDLELIENRTLDGHIQELTYRPTLH</sequence>
<feature type="region of interest" description="Disordered" evidence="1">
    <location>
        <begin position="9"/>
        <end position="45"/>
    </location>
</feature>
<evidence type="ECO:0000313" key="3">
    <source>
        <dbReference type="EMBL" id="GHH88591.1"/>
    </source>
</evidence>
<comment type="caution">
    <text evidence="3">The sequence shown here is derived from an EMBL/GenBank/DDBJ whole genome shotgun (WGS) entry which is preliminary data.</text>
</comment>
<dbReference type="PANTHER" id="PTHR38011:SF2">
    <property type="entry name" value="BIFUNCTIONAL DEAMINASE-REDUCTASE DOMAIN PROTEIN"/>
    <property type="match status" value="1"/>
</dbReference>
<dbReference type="InterPro" id="IPR050765">
    <property type="entry name" value="Riboflavin_Biosynth_HTPR"/>
</dbReference>
<dbReference type="Gene3D" id="3.40.430.10">
    <property type="entry name" value="Dihydrofolate Reductase, subunit A"/>
    <property type="match status" value="1"/>
</dbReference>
<feature type="domain" description="Bacterial bifunctional deaminase-reductase C-terminal" evidence="2">
    <location>
        <begin position="59"/>
        <end position="227"/>
    </location>
</feature>
<dbReference type="GO" id="GO:0008703">
    <property type="term" value="F:5-amino-6-(5-phosphoribosylamino)uracil reductase activity"/>
    <property type="evidence" value="ECO:0007669"/>
    <property type="project" value="InterPro"/>
</dbReference>
<dbReference type="Proteomes" id="UP000603227">
    <property type="component" value="Unassembled WGS sequence"/>
</dbReference>
<dbReference type="SUPFAM" id="SSF53597">
    <property type="entry name" value="Dihydrofolate reductase-like"/>
    <property type="match status" value="1"/>
</dbReference>
<dbReference type="InterPro" id="IPR002734">
    <property type="entry name" value="RibDG_C"/>
</dbReference>
<dbReference type="GO" id="GO:0009231">
    <property type="term" value="P:riboflavin biosynthetic process"/>
    <property type="evidence" value="ECO:0007669"/>
    <property type="project" value="InterPro"/>
</dbReference>
<name>A0A919GR85_9ACTN</name>
<accession>A0A919GR85</accession>
<dbReference type="AlphaFoldDB" id="A0A919GR85"/>
<dbReference type="InterPro" id="IPR024072">
    <property type="entry name" value="DHFR-like_dom_sf"/>
</dbReference>
<dbReference type="EMBL" id="BNAT01000010">
    <property type="protein sequence ID" value="GHH88591.1"/>
    <property type="molecule type" value="Genomic_DNA"/>
</dbReference>
<keyword evidence="4" id="KW-1185">Reference proteome</keyword>
<evidence type="ECO:0000313" key="4">
    <source>
        <dbReference type="Proteomes" id="UP000603227"/>
    </source>
</evidence>
<proteinExistence type="predicted"/>
<organism evidence="3 4">
    <name type="scientific">Streptomyces capitiformicae</name>
    <dbReference type="NCBI Taxonomy" id="2014920"/>
    <lineage>
        <taxon>Bacteria</taxon>
        <taxon>Bacillati</taxon>
        <taxon>Actinomycetota</taxon>
        <taxon>Actinomycetes</taxon>
        <taxon>Kitasatosporales</taxon>
        <taxon>Streptomycetaceae</taxon>
        <taxon>Streptomyces</taxon>
    </lineage>
</organism>